<dbReference type="GO" id="GO:0016747">
    <property type="term" value="F:acyltransferase activity, transferring groups other than amino-acyl groups"/>
    <property type="evidence" value="ECO:0007669"/>
    <property type="project" value="InterPro"/>
</dbReference>
<dbReference type="Pfam" id="PF00583">
    <property type="entry name" value="Acetyltransf_1"/>
    <property type="match status" value="1"/>
</dbReference>
<dbReference type="PANTHER" id="PTHR47542">
    <property type="entry name" value="ACYL-COA N-ACYLTRANSFERASES (NAT) SUPERFAMILY PROTEIN"/>
    <property type="match status" value="1"/>
</dbReference>
<dbReference type="InterPro" id="IPR000182">
    <property type="entry name" value="GNAT_dom"/>
</dbReference>
<protein>
    <recommendedName>
        <fullName evidence="1">N-acetyltransferase domain-containing protein</fullName>
    </recommendedName>
</protein>
<dbReference type="OrthoDB" id="4080456at2759"/>
<sequence>MILENTTNDYSILGYSIQYITLHSSHIGTVYIDPNERGQDFGGILLQHMIDYARDHDILRIKLQVNTSNIPAYRLYQKYGFQTIELLPQYYSQDADAYRMALLL</sequence>
<dbReference type="EMBL" id="CAJNOW010000138">
    <property type="protein sequence ID" value="CAF1249210.1"/>
    <property type="molecule type" value="Genomic_DNA"/>
</dbReference>
<dbReference type="AlphaFoldDB" id="A0A814ZWA3"/>
<evidence type="ECO:0000313" key="2">
    <source>
        <dbReference type="EMBL" id="CAF1249210.1"/>
    </source>
</evidence>
<evidence type="ECO:0000313" key="3">
    <source>
        <dbReference type="EMBL" id="CAF1589885.1"/>
    </source>
</evidence>
<dbReference type="CDD" id="cd04301">
    <property type="entry name" value="NAT_SF"/>
    <property type="match status" value="1"/>
</dbReference>
<evidence type="ECO:0000313" key="5">
    <source>
        <dbReference type="EMBL" id="CAF4133173.1"/>
    </source>
</evidence>
<dbReference type="Proteomes" id="UP000663834">
    <property type="component" value="Unassembled WGS sequence"/>
</dbReference>
<proteinExistence type="predicted"/>
<gene>
    <name evidence="5" type="ORF">BYL167_LOCUS20651</name>
    <name evidence="3" type="ORF">CJN711_LOCUS33905</name>
    <name evidence="2" type="ORF">KQP761_LOCUS2197</name>
    <name evidence="4" type="ORF">SMN809_LOCUS1734</name>
</gene>
<dbReference type="PROSITE" id="PS51186">
    <property type="entry name" value="GNAT"/>
    <property type="match status" value="1"/>
</dbReference>
<feature type="domain" description="N-acetyltransferase" evidence="1">
    <location>
        <begin position="1"/>
        <end position="104"/>
    </location>
</feature>
<dbReference type="EMBL" id="CAJOBH010009143">
    <property type="protein sequence ID" value="CAF4133173.1"/>
    <property type="molecule type" value="Genomic_DNA"/>
</dbReference>
<dbReference type="EMBL" id="CAJOBI010000281">
    <property type="protein sequence ID" value="CAF3811147.1"/>
    <property type="molecule type" value="Genomic_DNA"/>
</dbReference>
<dbReference type="PANTHER" id="PTHR47542:SF2">
    <property type="entry name" value="ACYL-COA N-ACYLTRANSFERASES (NAT) SUPERFAMILY PROTEIN"/>
    <property type="match status" value="1"/>
</dbReference>
<dbReference type="InterPro" id="IPR016181">
    <property type="entry name" value="Acyl_CoA_acyltransferase"/>
</dbReference>
<dbReference type="EMBL" id="CAJNOV010016412">
    <property type="protein sequence ID" value="CAF1589885.1"/>
    <property type="molecule type" value="Genomic_DNA"/>
</dbReference>
<reference evidence="2" key="1">
    <citation type="submission" date="2021-02" db="EMBL/GenBank/DDBJ databases">
        <authorList>
            <person name="Nowell W R."/>
        </authorList>
    </citation>
    <scope>NUCLEOTIDE SEQUENCE</scope>
</reference>
<comment type="caution">
    <text evidence="2">The sequence shown here is derived from an EMBL/GenBank/DDBJ whole genome shotgun (WGS) entry which is preliminary data.</text>
</comment>
<organism evidence="2 6">
    <name type="scientific">Rotaria magnacalcarata</name>
    <dbReference type="NCBI Taxonomy" id="392030"/>
    <lineage>
        <taxon>Eukaryota</taxon>
        <taxon>Metazoa</taxon>
        <taxon>Spiralia</taxon>
        <taxon>Gnathifera</taxon>
        <taxon>Rotifera</taxon>
        <taxon>Eurotatoria</taxon>
        <taxon>Bdelloidea</taxon>
        <taxon>Philodinida</taxon>
        <taxon>Philodinidae</taxon>
        <taxon>Rotaria</taxon>
    </lineage>
</organism>
<dbReference type="Proteomes" id="UP000676336">
    <property type="component" value="Unassembled WGS sequence"/>
</dbReference>
<dbReference type="SUPFAM" id="SSF55729">
    <property type="entry name" value="Acyl-CoA N-acyltransferases (Nat)"/>
    <property type="match status" value="1"/>
</dbReference>
<dbReference type="Proteomes" id="UP000681967">
    <property type="component" value="Unassembled WGS sequence"/>
</dbReference>
<dbReference type="Gene3D" id="3.40.630.30">
    <property type="match status" value="1"/>
</dbReference>
<evidence type="ECO:0000313" key="4">
    <source>
        <dbReference type="EMBL" id="CAF3811147.1"/>
    </source>
</evidence>
<evidence type="ECO:0000259" key="1">
    <source>
        <dbReference type="PROSITE" id="PS51186"/>
    </source>
</evidence>
<evidence type="ECO:0000313" key="6">
    <source>
        <dbReference type="Proteomes" id="UP000663834"/>
    </source>
</evidence>
<name>A0A814ZWA3_9BILA</name>
<accession>A0A814ZWA3</accession>
<dbReference type="Proteomes" id="UP000663855">
    <property type="component" value="Unassembled WGS sequence"/>
</dbReference>